<dbReference type="EMBL" id="BOOY01000041">
    <property type="protein sequence ID" value="GIJ06425.1"/>
    <property type="molecule type" value="Genomic_DNA"/>
</dbReference>
<gene>
    <name evidence="1" type="ORF">Sya03_57770</name>
</gene>
<protein>
    <recommendedName>
        <fullName evidence="3">LVIVD repeat-containing protein</fullName>
    </recommendedName>
</protein>
<evidence type="ECO:0008006" key="3">
    <source>
        <dbReference type="Google" id="ProtNLM"/>
    </source>
</evidence>
<dbReference type="Proteomes" id="UP000652013">
    <property type="component" value="Unassembled WGS sequence"/>
</dbReference>
<name>A0A8J3YEF2_9ACTN</name>
<evidence type="ECO:0000313" key="1">
    <source>
        <dbReference type="EMBL" id="GIJ06425.1"/>
    </source>
</evidence>
<keyword evidence="2" id="KW-1185">Reference proteome</keyword>
<dbReference type="AlphaFoldDB" id="A0A8J3YEF2"/>
<sequence length="420" mass="45927">MGHTDEDRRVTDFFQPFFTDAAFWGKVAYQGVWWGGFRTIDVSDPRRPRVLSEVDCGVFQGDIGVWGDLVFRSVDSPVTATNAQQTCANDSPAVLAPAGGFEGIQIFRVKDPRRASARDLVTVVGTDCGSHTHTVVPDLRNGRILLYVSSSGAAPEYAATRFGNSCSAEHGKFQVVEVPIRAPQRARVIADVPLGRSADATVANDCHDIGVLMNQGRRLAVCAGDVAVLFDITNPAAPRFLRSFSAPGVSSWHSGQFSYDGRVAVMGWEPGGGVAPECEAADPAVNKSIFFFDTRTGRLLGTWQLPRPQSATENCTIHNYGIVPTARRDVLVTGAYQAGTWVVDFTDPRRPRTLAWTDPPSYDPANLTLAGAWGSYWYNGHIYETNITEGLNIYRLRHPAVRGARWQPFLNPQTQLGPVR</sequence>
<dbReference type="SUPFAM" id="SSF75011">
    <property type="entry name" value="3-carboxy-cis,cis-mucoante lactonizing enzyme"/>
    <property type="match status" value="1"/>
</dbReference>
<reference evidence="1" key="1">
    <citation type="submission" date="2021-01" db="EMBL/GenBank/DDBJ databases">
        <title>Whole genome shotgun sequence of Spirilliplanes yamanashiensis NBRC 15828.</title>
        <authorList>
            <person name="Komaki H."/>
            <person name="Tamura T."/>
        </authorList>
    </citation>
    <scope>NUCLEOTIDE SEQUENCE</scope>
    <source>
        <strain evidence="1">NBRC 15828</strain>
    </source>
</reference>
<comment type="caution">
    <text evidence="1">The sequence shown here is derived from an EMBL/GenBank/DDBJ whole genome shotgun (WGS) entry which is preliminary data.</text>
</comment>
<proteinExistence type="predicted"/>
<evidence type="ECO:0000313" key="2">
    <source>
        <dbReference type="Proteomes" id="UP000652013"/>
    </source>
</evidence>
<accession>A0A8J3YEF2</accession>
<organism evidence="1 2">
    <name type="scientific">Spirilliplanes yamanashiensis</name>
    <dbReference type="NCBI Taxonomy" id="42233"/>
    <lineage>
        <taxon>Bacteria</taxon>
        <taxon>Bacillati</taxon>
        <taxon>Actinomycetota</taxon>
        <taxon>Actinomycetes</taxon>
        <taxon>Micromonosporales</taxon>
        <taxon>Micromonosporaceae</taxon>
        <taxon>Spirilliplanes</taxon>
    </lineage>
</organism>